<feature type="domain" description="ABC transporter" evidence="10">
    <location>
        <begin position="249"/>
        <end position="493"/>
    </location>
</feature>
<dbReference type="FunFam" id="3.40.50.300:FF:000127">
    <property type="entry name" value="Ribose import ATP-binding protein RbsA"/>
    <property type="match status" value="1"/>
</dbReference>
<evidence type="ECO:0000256" key="9">
    <source>
        <dbReference type="ARBA" id="ARBA00023136"/>
    </source>
</evidence>
<evidence type="ECO:0000313" key="11">
    <source>
        <dbReference type="EMBL" id="MCB8873606.1"/>
    </source>
</evidence>
<dbReference type="EMBL" id="JAESVB010000001">
    <property type="protein sequence ID" value="MCB8873606.1"/>
    <property type="molecule type" value="Genomic_DNA"/>
</dbReference>
<gene>
    <name evidence="11" type="ORF">ASILVAE211_00320</name>
</gene>
<dbReference type="GO" id="GO:0005886">
    <property type="term" value="C:plasma membrane"/>
    <property type="evidence" value="ECO:0007669"/>
    <property type="project" value="UniProtKB-SubCell"/>
</dbReference>
<keyword evidence="7 11" id="KW-0067">ATP-binding</keyword>
<dbReference type="SUPFAM" id="SSF52540">
    <property type="entry name" value="P-loop containing nucleoside triphosphate hydrolases"/>
    <property type="match status" value="2"/>
</dbReference>
<dbReference type="Pfam" id="PF00005">
    <property type="entry name" value="ABC_tran"/>
    <property type="match status" value="2"/>
</dbReference>
<dbReference type="InterPro" id="IPR050107">
    <property type="entry name" value="ABC_carbohydrate_import_ATPase"/>
</dbReference>
<dbReference type="RefSeq" id="WP_227319295.1">
    <property type="nucleotide sequence ID" value="NZ_JAESVB010000001.1"/>
</dbReference>
<dbReference type="AlphaFoldDB" id="A0A963YN63"/>
<dbReference type="CDD" id="cd03215">
    <property type="entry name" value="ABC_Carb_Monos_II"/>
    <property type="match status" value="1"/>
</dbReference>
<dbReference type="Proteomes" id="UP000708298">
    <property type="component" value="Unassembled WGS sequence"/>
</dbReference>
<evidence type="ECO:0000256" key="5">
    <source>
        <dbReference type="ARBA" id="ARBA00022737"/>
    </source>
</evidence>
<keyword evidence="12" id="KW-1185">Reference proteome</keyword>
<dbReference type="CDD" id="cd03216">
    <property type="entry name" value="ABC_Carb_Monos_I"/>
    <property type="match status" value="1"/>
</dbReference>
<proteinExistence type="predicted"/>
<evidence type="ECO:0000256" key="8">
    <source>
        <dbReference type="ARBA" id="ARBA00022967"/>
    </source>
</evidence>
<keyword evidence="5" id="KW-0677">Repeat</keyword>
<dbReference type="InterPro" id="IPR003439">
    <property type="entry name" value="ABC_transporter-like_ATP-bd"/>
</dbReference>
<evidence type="ECO:0000256" key="4">
    <source>
        <dbReference type="ARBA" id="ARBA00022597"/>
    </source>
</evidence>
<sequence>MPRLALRDISKTYGAFAALSGVSMTVGVGEVHALLGENGAGKSTLLKILSGILPPTKGHIEVDGEALAGHSMANARRSGIAMIHQELQQVPELTVAQNMFLGRPITRGGVLLARDEMRRRAVEALARIDKDIDPDVKISTLRVAQRQIVEIARALLFEARIIAMDEPTSSLMPAEVEKLGQIIHQLAATGVSIIYVSHKLDEVRRFCHRGTVLRDGKLVGTIELADATEEQIVSMMVGRDLTHEIHPTARTEEVALEARGLTWQNRVCDVSFTLHKGEILGFAGLMGAGRTEVLHLLAGLEKPQAGEILVNGRSVRFRSVRDAIRSGIGLLPEERKKEGIVPLRSALANAGITSLDSYSPRGLINGGKLRRDVIAVFRSLQLRPFDPDKPVRLFSGGNQQKVVIARWLVAGVKVLLLDEPTRGVDVGAKGEIYRVIRDLAAAGHAIIVVSSELPEILHISDRVMVMRNGRAVAEFGRDTMSEEAIMQYAARDTRVEEAA</sequence>
<keyword evidence="8" id="KW-1278">Translocase</keyword>
<organism evidence="11 12">
    <name type="scientific">Acidisoma silvae</name>
    <dbReference type="NCBI Taxonomy" id="2802396"/>
    <lineage>
        <taxon>Bacteria</taxon>
        <taxon>Pseudomonadati</taxon>
        <taxon>Pseudomonadota</taxon>
        <taxon>Alphaproteobacteria</taxon>
        <taxon>Acetobacterales</taxon>
        <taxon>Acidocellaceae</taxon>
        <taxon>Acidisoma</taxon>
    </lineage>
</organism>
<protein>
    <submittedName>
        <fullName evidence="11">Sugar ABC transporter ATP-binding protein</fullName>
    </submittedName>
</protein>
<evidence type="ECO:0000256" key="7">
    <source>
        <dbReference type="ARBA" id="ARBA00022840"/>
    </source>
</evidence>
<comment type="subcellular location">
    <subcellularLocation>
        <location evidence="1">Cell membrane</location>
        <topology evidence="1">Peripheral membrane protein</topology>
    </subcellularLocation>
</comment>
<comment type="caution">
    <text evidence="11">The sequence shown here is derived from an EMBL/GenBank/DDBJ whole genome shotgun (WGS) entry which is preliminary data.</text>
</comment>
<evidence type="ECO:0000256" key="1">
    <source>
        <dbReference type="ARBA" id="ARBA00004202"/>
    </source>
</evidence>
<evidence type="ECO:0000313" key="12">
    <source>
        <dbReference type="Proteomes" id="UP000708298"/>
    </source>
</evidence>
<dbReference type="GO" id="GO:0005524">
    <property type="term" value="F:ATP binding"/>
    <property type="evidence" value="ECO:0007669"/>
    <property type="project" value="UniProtKB-KW"/>
</dbReference>
<keyword evidence="9" id="KW-0472">Membrane</keyword>
<accession>A0A963YN63</accession>
<dbReference type="PROSITE" id="PS50893">
    <property type="entry name" value="ABC_TRANSPORTER_2"/>
    <property type="match status" value="2"/>
</dbReference>
<dbReference type="PANTHER" id="PTHR43790">
    <property type="entry name" value="CARBOHYDRATE TRANSPORT ATP-BINDING PROTEIN MG119-RELATED"/>
    <property type="match status" value="1"/>
</dbReference>
<evidence type="ECO:0000256" key="2">
    <source>
        <dbReference type="ARBA" id="ARBA00022448"/>
    </source>
</evidence>
<dbReference type="PANTHER" id="PTHR43790:SF9">
    <property type="entry name" value="GALACTOFURANOSE TRANSPORTER ATP-BINDING PROTEIN YTFR"/>
    <property type="match status" value="1"/>
</dbReference>
<keyword evidence="2" id="KW-0813">Transport</keyword>
<dbReference type="GO" id="GO:0016887">
    <property type="term" value="F:ATP hydrolysis activity"/>
    <property type="evidence" value="ECO:0007669"/>
    <property type="project" value="InterPro"/>
</dbReference>
<evidence type="ECO:0000256" key="6">
    <source>
        <dbReference type="ARBA" id="ARBA00022741"/>
    </source>
</evidence>
<evidence type="ECO:0000259" key="10">
    <source>
        <dbReference type="PROSITE" id="PS50893"/>
    </source>
</evidence>
<name>A0A963YN63_9PROT</name>
<keyword evidence="3" id="KW-1003">Cell membrane</keyword>
<feature type="domain" description="ABC transporter" evidence="10">
    <location>
        <begin position="4"/>
        <end position="240"/>
    </location>
</feature>
<dbReference type="Gene3D" id="3.40.50.300">
    <property type="entry name" value="P-loop containing nucleotide triphosphate hydrolases"/>
    <property type="match status" value="2"/>
</dbReference>
<dbReference type="InterPro" id="IPR027417">
    <property type="entry name" value="P-loop_NTPase"/>
</dbReference>
<reference evidence="11" key="2">
    <citation type="submission" date="2021-01" db="EMBL/GenBank/DDBJ databases">
        <authorList>
            <person name="Mieszkin S."/>
            <person name="Pouder E."/>
            <person name="Alain K."/>
        </authorList>
    </citation>
    <scope>NUCLEOTIDE SEQUENCE</scope>
    <source>
        <strain evidence="11">HW T2.11</strain>
    </source>
</reference>
<dbReference type="SMART" id="SM00382">
    <property type="entry name" value="AAA"/>
    <property type="match status" value="2"/>
</dbReference>
<keyword evidence="4" id="KW-0762">Sugar transport</keyword>
<dbReference type="InterPro" id="IPR017871">
    <property type="entry name" value="ABC_transporter-like_CS"/>
</dbReference>
<dbReference type="PROSITE" id="PS00211">
    <property type="entry name" value="ABC_TRANSPORTER_1"/>
    <property type="match status" value="1"/>
</dbReference>
<dbReference type="InterPro" id="IPR003593">
    <property type="entry name" value="AAA+_ATPase"/>
</dbReference>
<keyword evidence="6" id="KW-0547">Nucleotide-binding</keyword>
<reference evidence="11" key="1">
    <citation type="journal article" date="2021" name="Microorganisms">
        <title>Acidisoma silvae sp. nov. and Acidisomacellulosilytica sp. nov., Two Acidophilic Bacteria Isolated from Decaying Wood, Hydrolyzing Cellulose and Producing Poly-3-hydroxybutyrate.</title>
        <authorList>
            <person name="Mieszkin S."/>
            <person name="Pouder E."/>
            <person name="Uroz S."/>
            <person name="Simon-Colin C."/>
            <person name="Alain K."/>
        </authorList>
    </citation>
    <scope>NUCLEOTIDE SEQUENCE</scope>
    <source>
        <strain evidence="11">HW T2.11</strain>
    </source>
</reference>
<evidence type="ECO:0000256" key="3">
    <source>
        <dbReference type="ARBA" id="ARBA00022475"/>
    </source>
</evidence>